<evidence type="ECO:0000313" key="4">
    <source>
        <dbReference type="RefSeq" id="XP_015513862.1"/>
    </source>
</evidence>
<dbReference type="GO" id="GO:0005634">
    <property type="term" value="C:nucleus"/>
    <property type="evidence" value="ECO:0007669"/>
    <property type="project" value="TreeGrafter"/>
</dbReference>
<dbReference type="GO" id="GO:0000502">
    <property type="term" value="C:proteasome complex"/>
    <property type="evidence" value="ECO:0007669"/>
    <property type="project" value="UniProtKB-KW"/>
</dbReference>
<dbReference type="InParanoid" id="A0A6J0BI34"/>
<organism evidence="4">
    <name type="scientific">Neodiprion lecontei</name>
    <name type="common">Redheaded pine sawfly</name>
    <dbReference type="NCBI Taxonomy" id="441921"/>
    <lineage>
        <taxon>Eukaryota</taxon>
        <taxon>Metazoa</taxon>
        <taxon>Ecdysozoa</taxon>
        <taxon>Arthropoda</taxon>
        <taxon>Hexapoda</taxon>
        <taxon>Insecta</taxon>
        <taxon>Pterygota</taxon>
        <taxon>Neoptera</taxon>
        <taxon>Endopterygota</taxon>
        <taxon>Hymenoptera</taxon>
        <taxon>Tenthredinoidea</taxon>
        <taxon>Diprionidae</taxon>
        <taxon>Diprioninae</taxon>
        <taxon>Neodiprion</taxon>
    </lineage>
</organism>
<dbReference type="FunCoup" id="A0A6J0BI34">
    <property type="interactions" value="1040"/>
</dbReference>
<dbReference type="InterPro" id="IPR008012">
    <property type="entry name" value="Ump1"/>
</dbReference>
<dbReference type="OrthoDB" id="15001at2759"/>
<evidence type="ECO:0000313" key="3">
    <source>
        <dbReference type="Proteomes" id="UP000829291"/>
    </source>
</evidence>
<dbReference type="Proteomes" id="UP000829291">
    <property type="component" value="Chromosome 6"/>
</dbReference>
<comment type="similarity">
    <text evidence="2">Belongs to the POMP/UMP1 family.</text>
</comment>
<sequence length="141" mass="15504">MSFGLPSVKPKPSAADIISIPDDTHGVPNALVSGLSSTRANLGFSHPLQASEQNYVQNKLRMDMVMLRNTQGLHAPMRLAMELKAADKVGRLPFLPSSGLMRDVILGRDEEIGFEDIFNNAEFREQMCQPHAMVEKSLGIL</sequence>
<keyword evidence="3" id="KW-1185">Reference proteome</keyword>
<dbReference type="PANTHER" id="PTHR12828:SF3">
    <property type="entry name" value="PROTEASOME MATURATION PROTEIN"/>
    <property type="match status" value="1"/>
</dbReference>
<name>A0A6J0BI34_NEOLC</name>
<dbReference type="Pfam" id="PF05348">
    <property type="entry name" value="UMP1"/>
    <property type="match status" value="1"/>
</dbReference>
<gene>
    <name evidence="4" type="primary">LOC107219993</name>
</gene>
<dbReference type="GO" id="GO:0005737">
    <property type="term" value="C:cytoplasm"/>
    <property type="evidence" value="ECO:0007669"/>
    <property type="project" value="TreeGrafter"/>
</dbReference>
<dbReference type="GO" id="GO:0043248">
    <property type="term" value="P:proteasome assembly"/>
    <property type="evidence" value="ECO:0007669"/>
    <property type="project" value="InterPro"/>
</dbReference>
<evidence type="ECO:0000256" key="2">
    <source>
        <dbReference type="ARBA" id="ARBA00043974"/>
    </source>
</evidence>
<keyword evidence="1" id="KW-0143">Chaperone</keyword>
<dbReference type="GeneID" id="107219993"/>
<dbReference type="KEGG" id="nlo:107219993"/>
<accession>A0A6J0BI34</accession>
<dbReference type="RefSeq" id="XP_015513862.1">
    <property type="nucleotide sequence ID" value="XM_015658376.2"/>
</dbReference>
<protein>
    <submittedName>
        <fullName evidence="4">Proteasome maturation protein</fullName>
    </submittedName>
</protein>
<dbReference type="AlphaFoldDB" id="A0A6J0BI34"/>
<reference evidence="4" key="1">
    <citation type="submission" date="2025-08" db="UniProtKB">
        <authorList>
            <consortium name="RefSeq"/>
        </authorList>
    </citation>
    <scope>IDENTIFICATION</scope>
    <source>
        <tissue evidence="4">Thorax and Abdomen</tissue>
    </source>
</reference>
<evidence type="ECO:0000256" key="1">
    <source>
        <dbReference type="ARBA" id="ARBA00023186"/>
    </source>
</evidence>
<dbReference type="PANTHER" id="PTHR12828">
    <property type="entry name" value="PROTEASOME MATURATION PROTEIN UMP1"/>
    <property type="match status" value="1"/>
</dbReference>
<keyword evidence="4" id="KW-0647">Proteasome</keyword>
<proteinExistence type="inferred from homology"/>
<dbReference type="CTD" id="51371"/>